<gene>
    <name evidence="2" type="ORF">ACMD2_13042</name>
</gene>
<feature type="region of interest" description="Disordered" evidence="1">
    <location>
        <begin position="1"/>
        <end position="43"/>
    </location>
</feature>
<dbReference type="Proteomes" id="UP000092600">
    <property type="component" value="Unassembled WGS sequence"/>
</dbReference>
<dbReference type="AlphaFoldDB" id="A0A199VG61"/>
<name>A0A199VG61_ANACO</name>
<sequence>EEKRGGQGSCAFSSWGGDGGGGKGKDDGLCGAEEMSRVGSRTM</sequence>
<dbReference type="EMBL" id="LSRQ01001910">
    <property type="protein sequence ID" value="OAY76107.1"/>
    <property type="molecule type" value="Genomic_DNA"/>
</dbReference>
<organism evidence="2 3">
    <name type="scientific">Ananas comosus</name>
    <name type="common">Pineapple</name>
    <name type="synonym">Ananas ananas</name>
    <dbReference type="NCBI Taxonomy" id="4615"/>
    <lineage>
        <taxon>Eukaryota</taxon>
        <taxon>Viridiplantae</taxon>
        <taxon>Streptophyta</taxon>
        <taxon>Embryophyta</taxon>
        <taxon>Tracheophyta</taxon>
        <taxon>Spermatophyta</taxon>
        <taxon>Magnoliopsida</taxon>
        <taxon>Liliopsida</taxon>
        <taxon>Poales</taxon>
        <taxon>Bromeliaceae</taxon>
        <taxon>Bromelioideae</taxon>
        <taxon>Ananas</taxon>
    </lineage>
</organism>
<feature type="non-terminal residue" evidence="2">
    <location>
        <position position="1"/>
    </location>
</feature>
<accession>A0A199VG61</accession>
<proteinExistence type="predicted"/>
<protein>
    <submittedName>
        <fullName evidence="2">Uncharacterized protein</fullName>
    </submittedName>
</protein>
<evidence type="ECO:0000313" key="2">
    <source>
        <dbReference type="EMBL" id="OAY76107.1"/>
    </source>
</evidence>
<comment type="caution">
    <text evidence="2">The sequence shown here is derived from an EMBL/GenBank/DDBJ whole genome shotgun (WGS) entry which is preliminary data.</text>
</comment>
<evidence type="ECO:0000313" key="3">
    <source>
        <dbReference type="Proteomes" id="UP000092600"/>
    </source>
</evidence>
<evidence type="ECO:0000256" key="1">
    <source>
        <dbReference type="SAM" id="MobiDB-lite"/>
    </source>
</evidence>
<reference evidence="2 3" key="1">
    <citation type="journal article" date="2016" name="DNA Res.">
        <title>The draft genome of MD-2 pineapple using hybrid error correction of long reads.</title>
        <authorList>
            <person name="Redwan R.M."/>
            <person name="Saidin A."/>
            <person name="Kumar S.V."/>
        </authorList>
    </citation>
    <scope>NUCLEOTIDE SEQUENCE [LARGE SCALE GENOMIC DNA]</scope>
    <source>
        <strain evidence="3">cv. MD2</strain>
        <tissue evidence="2">Leaf</tissue>
    </source>
</reference>